<sequence length="94" mass="8699">MPRPNAAHLALGSAAVVCSAIALLLTGTTSGAGIALVVPVSLALGLATTLAAARGAAGRGAGGRGVRVSAGPASGPRTAPRGRAGAGAPGARRP</sequence>
<dbReference type="AlphaFoldDB" id="A0A1Y2NX87"/>
<accession>A0A1Y2NX87</accession>
<name>A0A1Y2NX87_STRFR</name>
<proteinExistence type="predicted"/>
<dbReference type="EMBL" id="ASYR01000036">
    <property type="protein sequence ID" value="KAF0647403.1"/>
    <property type="molecule type" value="Genomic_DNA"/>
</dbReference>
<keyword evidence="2" id="KW-0472">Membrane</keyword>
<dbReference type="Proteomes" id="UP000194318">
    <property type="component" value="Unassembled WGS sequence"/>
</dbReference>
<dbReference type="RefSeq" id="WP_085921352.1">
    <property type="nucleotide sequence ID" value="NZ_ASYR01000036.1"/>
</dbReference>
<dbReference type="GeneID" id="91403496"/>
<feature type="compositionally biased region" description="Low complexity" evidence="1">
    <location>
        <begin position="66"/>
        <end position="83"/>
    </location>
</feature>
<evidence type="ECO:0000313" key="5">
    <source>
        <dbReference type="Proteomes" id="UP000194318"/>
    </source>
</evidence>
<dbReference type="Proteomes" id="UP000731519">
    <property type="component" value="Unassembled WGS sequence"/>
</dbReference>
<keyword evidence="2" id="KW-1133">Transmembrane helix</keyword>
<protein>
    <submittedName>
        <fullName evidence="4">Uncharacterized protein</fullName>
    </submittedName>
</protein>
<evidence type="ECO:0000313" key="4">
    <source>
        <dbReference type="EMBL" id="OSY51960.1"/>
    </source>
</evidence>
<reference evidence="3 6" key="1">
    <citation type="submission" date="2013-05" db="EMBL/GenBank/DDBJ databases">
        <title>Genome Sequence of Streptomyces fradiae.</title>
        <authorList>
            <person name="Kirby R."/>
        </authorList>
    </citation>
    <scope>NUCLEOTIDE SEQUENCE [LARGE SCALE GENOMIC DNA]</scope>
    <source>
        <strain evidence="3 6">ATCC 10745</strain>
    </source>
</reference>
<evidence type="ECO:0000256" key="2">
    <source>
        <dbReference type="SAM" id="Phobius"/>
    </source>
</evidence>
<reference evidence="4 5" key="2">
    <citation type="submission" date="2016-09" db="EMBL/GenBank/DDBJ databases">
        <title>Streptomyces fradiae DSM40063, a candidate organism with high potential of specific P450 cytochromes.</title>
        <authorList>
            <person name="Grumaz C."/>
            <person name="Vainshtein Y."/>
            <person name="Kirstahler P."/>
            <person name="Sohn K."/>
        </authorList>
    </citation>
    <scope>NUCLEOTIDE SEQUENCE [LARGE SCALE GENOMIC DNA]</scope>
    <source>
        <strain evidence="4 5">DSM 40063</strain>
    </source>
</reference>
<gene>
    <name evidence="4" type="ORF">BG846_02392</name>
    <name evidence="3" type="ORF">K701_23495</name>
</gene>
<feature type="transmembrane region" description="Helical" evidence="2">
    <location>
        <begin position="32"/>
        <end position="53"/>
    </location>
</feature>
<keyword evidence="2" id="KW-0812">Transmembrane</keyword>
<comment type="caution">
    <text evidence="4">The sequence shown here is derived from an EMBL/GenBank/DDBJ whole genome shotgun (WGS) entry which is preliminary data.</text>
</comment>
<evidence type="ECO:0000313" key="3">
    <source>
        <dbReference type="EMBL" id="KAF0647403.1"/>
    </source>
</evidence>
<organism evidence="4 5">
    <name type="scientific">Streptomyces fradiae ATCC 10745 = DSM 40063</name>
    <dbReference type="NCBI Taxonomy" id="1319510"/>
    <lineage>
        <taxon>Bacteria</taxon>
        <taxon>Bacillati</taxon>
        <taxon>Actinomycetota</taxon>
        <taxon>Actinomycetes</taxon>
        <taxon>Kitasatosporales</taxon>
        <taxon>Streptomycetaceae</taxon>
        <taxon>Streptomyces</taxon>
    </lineage>
</organism>
<evidence type="ECO:0000313" key="6">
    <source>
        <dbReference type="Proteomes" id="UP000731519"/>
    </source>
</evidence>
<feature type="region of interest" description="Disordered" evidence="1">
    <location>
        <begin position="56"/>
        <end position="94"/>
    </location>
</feature>
<evidence type="ECO:0000256" key="1">
    <source>
        <dbReference type="SAM" id="MobiDB-lite"/>
    </source>
</evidence>
<keyword evidence="6" id="KW-1185">Reference proteome</keyword>
<dbReference type="EMBL" id="MIFZ01000210">
    <property type="protein sequence ID" value="OSY51960.1"/>
    <property type="molecule type" value="Genomic_DNA"/>
</dbReference>